<dbReference type="GO" id="GO:0005509">
    <property type="term" value="F:calcium ion binding"/>
    <property type="evidence" value="ECO:0007669"/>
    <property type="project" value="InterPro"/>
</dbReference>
<dbReference type="InterPro" id="IPR033113">
    <property type="entry name" value="PLA2_histidine"/>
</dbReference>
<dbReference type="PRINTS" id="PR00389">
    <property type="entry name" value="PHPHLIPASEA2"/>
</dbReference>
<dbReference type="Proteomes" id="UP000694421">
    <property type="component" value="Unplaced"/>
</dbReference>
<sequence length="150" mass="17134">MGGLTQVEGSPKVLVSLILDIFVVDANIFQLSKMIKKVTGRAAFPTFSTYGCYCGLGGKGRPLDRIDWCCHEHDCCYGRTDENGCSSKFITYHYTYRLGIIKCGNSLQCEYDVCECDRKFVQCLKKYLKNYEELYTFFPNDFCQGRTPQC</sequence>
<evidence type="ECO:0000256" key="1">
    <source>
        <dbReference type="ARBA" id="ARBA00004613"/>
    </source>
</evidence>
<comment type="catalytic activity">
    <reaction evidence="8">
        <text>a 1,2-diacyl-sn-glycero-3-phosphocholine + H2O = a 1-acyl-sn-glycero-3-phosphocholine + a fatty acid + H(+)</text>
        <dbReference type="Rhea" id="RHEA:15801"/>
        <dbReference type="ChEBI" id="CHEBI:15377"/>
        <dbReference type="ChEBI" id="CHEBI:15378"/>
        <dbReference type="ChEBI" id="CHEBI:28868"/>
        <dbReference type="ChEBI" id="CHEBI:57643"/>
        <dbReference type="ChEBI" id="CHEBI:58168"/>
        <dbReference type="EC" id="3.1.1.4"/>
    </reaction>
</comment>
<feature type="binding site" evidence="5">
    <location>
        <position position="57"/>
    </location>
    <ligand>
        <name>Ca(2+)</name>
        <dbReference type="ChEBI" id="CHEBI:29108"/>
    </ligand>
</feature>
<dbReference type="SMART" id="SM00085">
    <property type="entry name" value="PA2c"/>
    <property type="match status" value="1"/>
</dbReference>
<feature type="domain" description="Phospholipase A2-like central" evidence="9">
    <location>
        <begin position="27"/>
        <end position="144"/>
    </location>
</feature>
<comment type="similarity">
    <text evidence="7">Belongs to the phospholipase A2 family.</text>
</comment>
<reference evidence="10" key="2">
    <citation type="submission" date="2025-09" db="UniProtKB">
        <authorList>
            <consortium name="Ensembl"/>
        </authorList>
    </citation>
    <scope>IDENTIFICATION</scope>
</reference>
<feature type="disulfide bond" evidence="6">
    <location>
        <begin position="54"/>
        <end position="70"/>
    </location>
</feature>
<dbReference type="PANTHER" id="PTHR11716">
    <property type="entry name" value="PHOSPHOLIPASE A2 FAMILY MEMBER"/>
    <property type="match status" value="1"/>
</dbReference>
<evidence type="ECO:0000256" key="8">
    <source>
        <dbReference type="RuleBase" id="RU361236"/>
    </source>
</evidence>
<keyword evidence="8" id="KW-0378">Hydrolase</keyword>
<dbReference type="InterPro" id="IPR001211">
    <property type="entry name" value="PLA2"/>
</dbReference>
<dbReference type="GO" id="GO:0042130">
    <property type="term" value="P:negative regulation of T cell proliferation"/>
    <property type="evidence" value="ECO:0007669"/>
    <property type="project" value="TreeGrafter"/>
</dbReference>
<keyword evidence="2 8" id="KW-0964">Secreted</keyword>
<feature type="disulfide bond" evidence="6">
    <location>
        <begin position="75"/>
        <end position="150"/>
    </location>
</feature>
<keyword evidence="5" id="KW-0479">Metal-binding</keyword>
<dbReference type="InterPro" id="IPR016090">
    <property type="entry name" value="PLA2-like_dom"/>
</dbReference>
<accession>A0A8D0BL14</accession>
<dbReference type="GO" id="GO:0005543">
    <property type="term" value="F:phospholipid binding"/>
    <property type="evidence" value="ECO:0007669"/>
    <property type="project" value="TreeGrafter"/>
</dbReference>
<feature type="binding site" evidence="5">
    <location>
        <position position="74"/>
    </location>
    <ligand>
        <name>Ca(2+)</name>
        <dbReference type="ChEBI" id="CHEBI:29108"/>
    </ligand>
</feature>
<reference evidence="10" key="1">
    <citation type="submission" date="2025-08" db="UniProtKB">
        <authorList>
            <consortium name="Ensembl"/>
        </authorList>
    </citation>
    <scope>IDENTIFICATION</scope>
</reference>
<organism evidence="10 11">
    <name type="scientific">Salvator merianae</name>
    <name type="common">Argentine black and white tegu</name>
    <name type="synonym">Tupinambis merianae</name>
    <dbReference type="NCBI Taxonomy" id="96440"/>
    <lineage>
        <taxon>Eukaryota</taxon>
        <taxon>Metazoa</taxon>
        <taxon>Chordata</taxon>
        <taxon>Craniata</taxon>
        <taxon>Vertebrata</taxon>
        <taxon>Euteleostomi</taxon>
        <taxon>Lepidosauria</taxon>
        <taxon>Squamata</taxon>
        <taxon>Bifurcata</taxon>
        <taxon>Unidentata</taxon>
        <taxon>Episquamata</taxon>
        <taxon>Laterata</taxon>
        <taxon>Teiioidea</taxon>
        <taxon>Teiidae</taxon>
        <taxon>Salvator</taxon>
    </lineage>
</organism>
<keyword evidence="11" id="KW-1185">Reference proteome</keyword>
<feature type="disulfide bond" evidence="6">
    <location>
        <begin position="85"/>
        <end position="109"/>
    </location>
</feature>
<dbReference type="EC" id="3.1.1.4" evidence="8"/>
<dbReference type="PROSITE" id="PS00118">
    <property type="entry name" value="PA2_HIS"/>
    <property type="match status" value="1"/>
</dbReference>
<evidence type="ECO:0000313" key="11">
    <source>
        <dbReference type="Proteomes" id="UP000694421"/>
    </source>
</evidence>
<dbReference type="InterPro" id="IPR036444">
    <property type="entry name" value="PLipase_A2_dom_sf"/>
</dbReference>
<dbReference type="Gene3D" id="1.20.90.10">
    <property type="entry name" value="Phospholipase A2 domain"/>
    <property type="match status" value="1"/>
</dbReference>
<evidence type="ECO:0000256" key="5">
    <source>
        <dbReference type="PIRSR" id="PIRSR601211-2"/>
    </source>
</evidence>
<name>A0A8D0BL14_SALMN</name>
<dbReference type="AlphaFoldDB" id="A0A8D0BL14"/>
<dbReference type="GO" id="GO:0006644">
    <property type="term" value="P:phospholipid metabolic process"/>
    <property type="evidence" value="ECO:0007669"/>
    <property type="project" value="InterPro"/>
</dbReference>
<comment type="subcellular location">
    <subcellularLocation>
        <location evidence="1 8">Secreted</location>
    </subcellularLocation>
</comment>
<evidence type="ECO:0000259" key="9">
    <source>
        <dbReference type="SMART" id="SM00085"/>
    </source>
</evidence>
<dbReference type="GO" id="GO:0016042">
    <property type="term" value="P:lipid catabolic process"/>
    <property type="evidence" value="ECO:0007669"/>
    <property type="project" value="InterPro"/>
</dbReference>
<feature type="active site" evidence="4">
    <location>
        <position position="73"/>
    </location>
</feature>
<proteinExistence type="inferred from homology"/>
<evidence type="ECO:0000256" key="4">
    <source>
        <dbReference type="PIRSR" id="PIRSR601211-1"/>
    </source>
</evidence>
<evidence type="ECO:0000256" key="6">
    <source>
        <dbReference type="PIRSR" id="PIRSR601211-3"/>
    </source>
</evidence>
<keyword evidence="8" id="KW-0443">Lipid metabolism</keyword>
<protein>
    <recommendedName>
        <fullName evidence="8">Phospholipase A2</fullName>
        <ecNumber evidence="8">3.1.1.4</ecNumber>
    </recommendedName>
</protein>
<dbReference type="GO" id="GO:0050482">
    <property type="term" value="P:arachidonate secretion"/>
    <property type="evidence" value="ECO:0007669"/>
    <property type="project" value="InterPro"/>
</dbReference>
<evidence type="ECO:0000256" key="7">
    <source>
        <dbReference type="RuleBase" id="RU003654"/>
    </source>
</evidence>
<feature type="binding site" evidence="5">
    <location>
        <position position="53"/>
    </location>
    <ligand>
        <name>Ca(2+)</name>
        <dbReference type="ChEBI" id="CHEBI:29108"/>
    </ligand>
</feature>
<dbReference type="GeneTree" id="ENSGT00940000161504"/>
<feature type="disulfide bond" evidence="6">
    <location>
        <begin position="69"/>
        <end position="123"/>
    </location>
</feature>
<dbReference type="Pfam" id="PF00068">
    <property type="entry name" value="Phospholip_A2_1"/>
    <property type="match status" value="1"/>
</dbReference>
<evidence type="ECO:0000313" key="10">
    <source>
        <dbReference type="Ensembl" id="ENSSMRP00000009970.1"/>
    </source>
</evidence>
<dbReference type="GO" id="GO:0047498">
    <property type="term" value="F:calcium-dependent phospholipase A2 activity"/>
    <property type="evidence" value="ECO:0007669"/>
    <property type="project" value="TreeGrafter"/>
</dbReference>
<comment type="cofactor">
    <cofactor evidence="5">
        <name>Ca(2+)</name>
        <dbReference type="ChEBI" id="CHEBI:29108"/>
    </cofactor>
    <text evidence="5">Binds 1 Ca(2+) ion per subunit.</text>
</comment>
<dbReference type="CDD" id="cd00125">
    <property type="entry name" value="PLA2c"/>
    <property type="match status" value="1"/>
</dbReference>
<feature type="disulfide bond" evidence="6">
    <location>
        <begin position="103"/>
        <end position="114"/>
    </location>
</feature>
<dbReference type="GO" id="GO:0005576">
    <property type="term" value="C:extracellular region"/>
    <property type="evidence" value="ECO:0007669"/>
    <property type="project" value="UniProtKB-SubCell"/>
</dbReference>
<dbReference type="SUPFAM" id="SSF48619">
    <property type="entry name" value="Phospholipase A2, PLA2"/>
    <property type="match status" value="1"/>
</dbReference>
<evidence type="ECO:0000256" key="2">
    <source>
        <dbReference type="ARBA" id="ARBA00022525"/>
    </source>
</evidence>
<feature type="active site" evidence="4">
    <location>
        <position position="117"/>
    </location>
</feature>
<dbReference type="PANTHER" id="PTHR11716:SF9">
    <property type="entry name" value="PHOSPHOLIPASE A2, MEMBRANE ASSOCIATED"/>
    <property type="match status" value="1"/>
</dbReference>
<evidence type="ECO:0000256" key="3">
    <source>
        <dbReference type="ARBA" id="ARBA00023157"/>
    </source>
</evidence>
<dbReference type="FunFam" id="1.20.90.10:FF:000001">
    <property type="entry name" value="Basic phospholipase A2 homolog"/>
    <property type="match status" value="1"/>
</dbReference>
<keyword evidence="5 8" id="KW-0106">Calcium</keyword>
<keyword evidence="3 6" id="KW-1015">Disulfide bond</keyword>
<feature type="binding site" evidence="5">
    <location>
        <position position="55"/>
    </location>
    <ligand>
        <name>Ca(2+)</name>
        <dbReference type="ChEBI" id="CHEBI:29108"/>
    </ligand>
</feature>
<feature type="disulfide bond" evidence="6">
    <location>
        <begin position="76"/>
        <end position="116"/>
    </location>
</feature>
<dbReference type="Ensembl" id="ENSSMRT00000011621.1">
    <property type="protein sequence ID" value="ENSSMRP00000009970.1"/>
    <property type="gene ID" value="ENSSMRG00000007921.1"/>
</dbReference>